<protein>
    <submittedName>
        <fullName evidence="1">Uncharacterized protein</fullName>
    </submittedName>
</protein>
<keyword evidence="2" id="KW-1185">Reference proteome</keyword>
<comment type="caution">
    <text evidence="1">The sequence shown here is derived from an EMBL/GenBank/DDBJ whole genome shotgun (WGS) entry which is preliminary data.</text>
</comment>
<dbReference type="EMBL" id="JAHQIW010003575">
    <property type="protein sequence ID" value="KAJ1359213.1"/>
    <property type="molecule type" value="Genomic_DNA"/>
</dbReference>
<accession>A0AAD5MM52</accession>
<reference evidence="1" key="1">
    <citation type="submission" date="2021-06" db="EMBL/GenBank/DDBJ databases">
        <title>Parelaphostrongylus tenuis whole genome reference sequence.</title>
        <authorList>
            <person name="Garwood T.J."/>
            <person name="Larsen P.A."/>
            <person name="Fountain-Jones N.M."/>
            <person name="Garbe J.R."/>
            <person name="Macchietto M.G."/>
            <person name="Kania S.A."/>
            <person name="Gerhold R.W."/>
            <person name="Richards J.E."/>
            <person name="Wolf T.M."/>
        </authorList>
    </citation>
    <scope>NUCLEOTIDE SEQUENCE</scope>
    <source>
        <strain evidence="1">MNPRO001-30</strain>
        <tissue evidence="1">Meninges</tissue>
    </source>
</reference>
<evidence type="ECO:0000313" key="1">
    <source>
        <dbReference type="EMBL" id="KAJ1359213.1"/>
    </source>
</evidence>
<dbReference type="Proteomes" id="UP001196413">
    <property type="component" value="Unassembled WGS sequence"/>
</dbReference>
<evidence type="ECO:0000313" key="2">
    <source>
        <dbReference type="Proteomes" id="UP001196413"/>
    </source>
</evidence>
<organism evidence="1 2">
    <name type="scientific">Parelaphostrongylus tenuis</name>
    <name type="common">Meningeal worm</name>
    <dbReference type="NCBI Taxonomy" id="148309"/>
    <lineage>
        <taxon>Eukaryota</taxon>
        <taxon>Metazoa</taxon>
        <taxon>Ecdysozoa</taxon>
        <taxon>Nematoda</taxon>
        <taxon>Chromadorea</taxon>
        <taxon>Rhabditida</taxon>
        <taxon>Rhabditina</taxon>
        <taxon>Rhabditomorpha</taxon>
        <taxon>Strongyloidea</taxon>
        <taxon>Metastrongylidae</taxon>
        <taxon>Parelaphostrongylus</taxon>
    </lineage>
</organism>
<gene>
    <name evidence="1" type="ORF">KIN20_017899</name>
</gene>
<proteinExistence type="predicted"/>
<name>A0AAD5MM52_PARTN</name>
<sequence>MGVGGCIVKIQCSCHSLTYSNPNCRSSQNFMPLDALPRDVDTSLPVKGRFRESRSSNFEFASQVNRGLLGKDVVAAEQSDACGEVWIRGCNPQNTSLGESDSVVYHGNDLFEYGDVHETYSVRFGLFSSTITVDLR</sequence>
<dbReference type="AlphaFoldDB" id="A0AAD5MM52"/>